<proteinExistence type="predicted"/>
<dbReference type="Proteomes" id="UP000255234">
    <property type="component" value="Unassembled WGS sequence"/>
</dbReference>
<evidence type="ECO:0000313" key="1">
    <source>
        <dbReference type="EMBL" id="STY71205.1"/>
    </source>
</evidence>
<sequence length="108" mass="13082">MEIVKYFLSKNNRINHIEIDIIVYETDNIIEIDKIVIKDKYDIIFEDSDIELSIRQICEKVFDSFKQKYRYIHYAFGFQEYMTTNISFQISKVYKVNIASSIHYIYTI</sequence>
<dbReference type="EMBL" id="UGPP01000001">
    <property type="protein sequence ID" value="STY71205.1"/>
    <property type="molecule type" value="Genomic_DNA"/>
</dbReference>
<protein>
    <submittedName>
        <fullName evidence="1">Uncharacterized protein</fullName>
    </submittedName>
</protein>
<reference evidence="1 2" key="1">
    <citation type="submission" date="2018-06" db="EMBL/GenBank/DDBJ databases">
        <authorList>
            <consortium name="Pathogen Informatics"/>
            <person name="Doyle S."/>
        </authorList>
    </citation>
    <scope>NUCLEOTIDE SEQUENCE [LARGE SCALE GENOMIC DNA]</scope>
    <source>
        <strain evidence="1 2">NCTC10571</strain>
    </source>
</reference>
<accession>A0A378NTR5</accession>
<gene>
    <name evidence="1" type="ORF">NCTC10571_01361</name>
</gene>
<dbReference type="RefSeq" id="WP_115151571.1">
    <property type="nucleotide sequence ID" value="NZ_UGPP01000001.1"/>
</dbReference>
<name>A0A378NTR5_9FIRM</name>
<dbReference type="AlphaFoldDB" id="A0A378NTR5"/>
<evidence type="ECO:0000313" key="2">
    <source>
        <dbReference type="Proteomes" id="UP000255234"/>
    </source>
</evidence>
<organism evidence="1 2">
    <name type="scientific">Megamonas hypermegale</name>
    <dbReference type="NCBI Taxonomy" id="158847"/>
    <lineage>
        <taxon>Bacteria</taxon>
        <taxon>Bacillati</taxon>
        <taxon>Bacillota</taxon>
        <taxon>Negativicutes</taxon>
        <taxon>Selenomonadales</taxon>
        <taxon>Selenomonadaceae</taxon>
        <taxon>Megamonas</taxon>
    </lineage>
</organism>